<dbReference type="Gene3D" id="2.30.39.10">
    <property type="entry name" value="Alpha-1-antitrypsin, domain 1"/>
    <property type="match status" value="1"/>
</dbReference>
<organism evidence="3 4">
    <name type="scientific">Portunus trituberculatus</name>
    <name type="common">Swimming crab</name>
    <name type="synonym">Neptunus trituberculatus</name>
    <dbReference type="NCBI Taxonomy" id="210409"/>
    <lineage>
        <taxon>Eukaryota</taxon>
        <taxon>Metazoa</taxon>
        <taxon>Ecdysozoa</taxon>
        <taxon>Arthropoda</taxon>
        <taxon>Crustacea</taxon>
        <taxon>Multicrustacea</taxon>
        <taxon>Malacostraca</taxon>
        <taxon>Eumalacostraca</taxon>
        <taxon>Eucarida</taxon>
        <taxon>Decapoda</taxon>
        <taxon>Pleocyemata</taxon>
        <taxon>Brachyura</taxon>
        <taxon>Eubrachyura</taxon>
        <taxon>Portunoidea</taxon>
        <taxon>Portunidae</taxon>
        <taxon>Portuninae</taxon>
        <taxon>Portunus</taxon>
    </lineage>
</organism>
<dbReference type="SUPFAM" id="SSF56574">
    <property type="entry name" value="Serpins"/>
    <property type="match status" value="1"/>
</dbReference>
<dbReference type="PANTHER" id="PTHR11461">
    <property type="entry name" value="SERINE PROTEASE INHIBITOR, SERPIN"/>
    <property type="match status" value="1"/>
</dbReference>
<proteinExistence type="inferred from homology"/>
<dbReference type="GO" id="GO:0005615">
    <property type="term" value="C:extracellular space"/>
    <property type="evidence" value="ECO:0007669"/>
    <property type="project" value="InterPro"/>
</dbReference>
<reference evidence="3 4" key="1">
    <citation type="submission" date="2019-05" db="EMBL/GenBank/DDBJ databases">
        <title>Another draft genome of Portunus trituberculatus and its Hox gene families provides insights of decapod evolution.</title>
        <authorList>
            <person name="Jeong J.-H."/>
            <person name="Song I."/>
            <person name="Kim S."/>
            <person name="Choi T."/>
            <person name="Kim D."/>
            <person name="Ryu S."/>
            <person name="Kim W."/>
        </authorList>
    </citation>
    <scope>NUCLEOTIDE SEQUENCE [LARGE SCALE GENOMIC DNA]</scope>
    <source>
        <tissue evidence="3">Muscle</tissue>
    </source>
</reference>
<comment type="similarity">
    <text evidence="1">Belongs to the serpin family.</text>
</comment>
<evidence type="ECO:0000313" key="4">
    <source>
        <dbReference type="Proteomes" id="UP000324222"/>
    </source>
</evidence>
<dbReference type="AlphaFoldDB" id="A0A5B7DVH2"/>
<dbReference type="PANTHER" id="PTHR11461:SF211">
    <property type="entry name" value="GH10112P-RELATED"/>
    <property type="match status" value="1"/>
</dbReference>
<accession>A0A5B7DVH2</accession>
<comment type="caution">
    <text evidence="3">The sequence shown here is derived from an EMBL/GenBank/DDBJ whole genome shotgun (WGS) entry which is preliminary data.</text>
</comment>
<dbReference type="OrthoDB" id="671595at2759"/>
<dbReference type="InterPro" id="IPR042185">
    <property type="entry name" value="Serpin_sf_2"/>
</dbReference>
<dbReference type="Proteomes" id="UP000324222">
    <property type="component" value="Unassembled WGS sequence"/>
</dbReference>
<protein>
    <submittedName>
        <fullName evidence="3">Heparin cofactor 2</fullName>
    </submittedName>
</protein>
<dbReference type="InterPro" id="IPR000215">
    <property type="entry name" value="Serpin_fam"/>
</dbReference>
<dbReference type="GO" id="GO:0004867">
    <property type="term" value="F:serine-type endopeptidase inhibitor activity"/>
    <property type="evidence" value="ECO:0007669"/>
    <property type="project" value="InterPro"/>
</dbReference>
<dbReference type="InterPro" id="IPR036186">
    <property type="entry name" value="Serpin_sf"/>
</dbReference>
<evidence type="ECO:0000256" key="1">
    <source>
        <dbReference type="ARBA" id="ARBA00009500"/>
    </source>
</evidence>
<dbReference type="InterPro" id="IPR023796">
    <property type="entry name" value="Serpin_dom"/>
</dbReference>
<evidence type="ECO:0000313" key="3">
    <source>
        <dbReference type="EMBL" id="MPC25079.1"/>
    </source>
</evidence>
<dbReference type="EMBL" id="VSRR010001414">
    <property type="protein sequence ID" value="MPC25079.1"/>
    <property type="molecule type" value="Genomic_DNA"/>
</dbReference>
<name>A0A5B7DVH2_PORTR</name>
<keyword evidence="4" id="KW-1185">Reference proteome</keyword>
<sequence>MDLVGVSGMYLRGFSQPVFWRYATVFREFWTGPNKSIRIPMLHTQADFLTYRHPELRAGFLVLHYPEGMFLVVVVPEEADGLPRLEAVLTPQLVNRSLNLTKARRTLLAIPKMILDQTRDYTEILEHVNPSKTSQTRYLHGEYVSNTLYTFCIH</sequence>
<feature type="domain" description="Serpin" evidence="2">
    <location>
        <begin position="3"/>
        <end position="129"/>
    </location>
</feature>
<dbReference type="Pfam" id="PF00079">
    <property type="entry name" value="Serpin"/>
    <property type="match status" value="1"/>
</dbReference>
<gene>
    <name evidence="3" type="primary">Serpind1</name>
    <name evidence="3" type="ORF">E2C01_018180</name>
</gene>
<evidence type="ECO:0000259" key="2">
    <source>
        <dbReference type="Pfam" id="PF00079"/>
    </source>
</evidence>